<dbReference type="SUPFAM" id="SSF48403">
    <property type="entry name" value="Ankyrin repeat"/>
    <property type="match status" value="1"/>
</dbReference>
<gene>
    <name evidence="4" type="ORF">ASPSYDRAFT_439809</name>
</gene>
<evidence type="ECO:0000256" key="3">
    <source>
        <dbReference type="PROSITE-ProRule" id="PRU00023"/>
    </source>
</evidence>
<reference evidence="5" key="1">
    <citation type="journal article" date="2017" name="Genome Biol.">
        <title>Comparative genomics reveals high biological diversity and specific adaptations in the industrially and medically important fungal genus Aspergillus.</title>
        <authorList>
            <person name="de Vries R.P."/>
            <person name="Riley R."/>
            <person name="Wiebenga A."/>
            <person name="Aguilar-Osorio G."/>
            <person name="Amillis S."/>
            <person name="Uchima C.A."/>
            <person name="Anderluh G."/>
            <person name="Asadollahi M."/>
            <person name="Askin M."/>
            <person name="Barry K."/>
            <person name="Battaglia E."/>
            <person name="Bayram O."/>
            <person name="Benocci T."/>
            <person name="Braus-Stromeyer S.A."/>
            <person name="Caldana C."/>
            <person name="Canovas D."/>
            <person name="Cerqueira G.C."/>
            <person name="Chen F."/>
            <person name="Chen W."/>
            <person name="Choi C."/>
            <person name="Clum A."/>
            <person name="Dos Santos R.A."/>
            <person name="Damasio A.R."/>
            <person name="Diallinas G."/>
            <person name="Emri T."/>
            <person name="Fekete E."/>
            <person name="Flipphi M."/>
            <person name="Freyberg S."/>
            <person name="Gallo A."/>
            <person name="Gournas C."/>
            <person name="Habgood R."/>
            <person name="Hainaut M."/>
            <person name="Harispe M.L."/>
            <person name="Henrissat B."/>
            <person name="Hilden K.S."/>
            <person name="Hope R."/>
            <person name="Hossain A."/>
            <person name="Karabika E."/>
            <person name="Karaffa L."/>
            <person name="Karanyi Z."/>
            <person name="Krasevec N."/>
            <person name="Kuo A."/>
            <person name="Kusch H."/>
            <person name="LaButti K."/>
            <person name="Lagendijk E.L."/>
            <person name="Lapidus A."/>
            <person name="Levasseur A."/>
            <person name="Lindquist E."/>
            <person name="Lipzen A."/>
            <person name="Logrieco A.F."/>
            <person name="MacCabe A."/>
            <person name="Maekelae M.R."/>
            <person name="Malavazi I."/>
            <person name="Melin P."/>
            <person name="Meyer V."/>
            <person name="Mielnichuk N."/>
            <person name="Miskei M."/>
            <person name="Molnar A.P."/>
            <person name="Mule G."/>
            <person name="Ngan C.Y."/>
            <person name="Orejas M."/>
            <person name="Orosz E."/>
            <person name="Ouedraogo J.P."/>
            <person name="Overkamp K.M."/>
            <person name="Park H.-S."/>
            <person name="Perrone G."/>
            <person name="Piumi F."/>
            <person name="Punt P.J."/>
            <person name="Ram A.F."/>
            <person name="Ramon A."/>
            <person name="Rauscher S."/>
            <person name="Record E."/>
            <person name="Riano-Pachon D.M."/>
            <person name="Robert V."/>
            <person name="Roehrig J."/>
            <person name="Ruller R."/>
            <person name="Salamov A."/>
            <person name="Salih N.S."/>
            <person name="Samson R.A."/>
            <person name="Sandor E."/>
            <person name="Sanguinetti M."/>
            <person name="Schuetze T."/>
            <person name="Sepcic K."/>
            <person name="Shelest E."/>
            <person name="Sherlock G."/>
            <person name="Sophianopoulou V."/>
            <person name="Squina F.M."/>
            <person name="Sun H."/>
            <person name="Susca A."/>
            <person name="Todd R.B."/>
            <person name="Tsang A."/>
            <person name="Unkles S.E."/>
            <person name="van de Wiele N."/>
            <person name="van Rossen-Uffink D."/>
            <person name="Oliveira J.V."/>
            <person name="Vesth T.C."/>
            <person name="Visser J."/>
            <person name="Yu J.-H."/>
            <person name="Zhou M."/>
            <person name="Andersen M.R."/>
            <person name="Archer D.B."/>
            <person name="Baker S.E."/>
            <person name="Benoit I."/>
            <person name="Brakhage A.A."/>
            <person name="Braus G.H."/>
            <person name="Fischer R."/>
            <person name="Frisvad J.C."/>
            <person name="Goldman G.H."/>
            <person name="Houbraken J."/>
            <person name="Oakley B."/>
            <person name="Pocsi I."/>
            <person name="Scazzocchio C."/>
            <person name="Seiboth B."/>
            <person name="vanKuyk P.A."/>
            <person name="Wortman J."/>
            <person name="Dyer P.S."/>
            <person name="Grigoriev I.V."/>
        </authorList>
    </citation>
    <scope>NUCLEOTIDE SEQUENCE [LARGE SCALE GENOMIC DNA]</scope>
    <source>
        <strain evidence="5">CBS 593.65</strain>
    </source>
</reference>
<accession>A0A1L9T6I2</accession>
<dbReference type="PROSITE" id="PS50297">
    <property type="entry name" value="ANK_REP_REGION"/>
    <property type="match status" value="1"/>
</dbReference>
<evidence type="ECO:0000313" key="4">
    <source>
        <dbReference type="EMBL" id="OJJ55036.1"/>
    </source>
</evidence>
<feature type="repeat" description="ANK" evidence="3">
    <location>
        <begin position="333"/>
        <end position="365"/>
    </location>
</feature>
<dbReference type="InterPro" id="IPR036770">
    <property type="entry name" value="Ankyrin_rpt-contain_sf"/>
</dbReference>
<dbReference type="Proteomes" id="UP000184356">
    <property type="component" value="Unassembled WGS sequence"/>
</dbReference>
<keyword evidence="1" id="KW-0677">Repeat</keyword>
<dbReference type="STRING" id="1036612.A0A1L9T6I2"/>
<dbReference type="PANTHER" id="PTHR24198">
    <property type="entry name" value="ANKYRIN REPEAT AND PROTEIN KINASE DOMAIN-CONTAINING PROTEIN"/>
    <property type="match status" value="1"/>
</dbReference>
<dbReference type="VEuPathDB" id="FungiDB:ASPSYDRAFT_439809"/>
<dbReference type="PROSITE" id="PS50088">
    <property type="entry name" value="ANK_REPEAT"/>
    <property type="match status" value="1"/>
</dbReference>
<keyword evidence="2 3" id="KW-0040">ANK repeat</keyword>
<dbReference type="Gene3D" id="1.25.40.20">
    <property type="entry name" value="Ankyrin repeat-containing domain"/>
    <property type="match status" value="1"/>
</dbReference>
<dbReference type="SMART" id="SM00248">
    <property type="entry name" value="ANK"/>
    <property type="match status" value="6"/>
</dbReference>
<proteinExistence type="predicted"/>
<keyword evidence="5" id="KW-1185">Reference proteome</keyword>
<protein>
    <submittedName>
        <fullName evidence="4">Uncharacterized protein</fullName>
    </submittedName>
</protein>
<sequence length="398" mass="44985">MPFIPPEIKLEIAGHLDSSDQVTFLRAFPEFLPIFPSSYHNKTDRYGYTILHALARNISLATFPFPDLRSIWMKLDLRRQTDTHEPYTPLMLAIKYRNRAVLEWLVKEDPRGLNIKLPMRKWERPLPHDLYPGEIRERERGNLDIYCSRSGHFSALHYAIQCESRGAVKVLLAHPSIDINARCCRTAHGLTPLQYAMQCKGRYKFDILKSILDDPRCNVNCRTSDYHEETPLHRAVRDESIREIRLLLRDPRTDVNAANRSGDTAWIKAFRAIYIEADLVVALLGCARLDPTLPGEGGATALMRASAQGQTDILDLLLSHSGVAASLNQVDDRGFSALMYACEAGQKHAANLLIHRGAQVTNGEAVLSHAQQSDWDPAIVETIRVALQAEKIEWKMTA</sequence>
<dbReference type="GeneID" id="63762837"/>
<dbReference type="Pfam" id="PF12796">
    <property type="entry name" value="Ank_2"/>
    <property type="match status" value="1"/>
</dbReference>
<dbReference type="RefSeq" id="XP_040698842.1">
    <property type="nucleotide sequence ID" value="XM_040846764.1"/>
</dbReference>
<evidence type="ECO:0000256" key="2">
    <source>
        <dbReference type="ARBA" id="ARBA00023043"/>
    </source>
</evidence>
<dbReference type="InterPro" id="IPR002110">
    <property type="entry name" value="Ankyrin_rpt"/>
</dbReference>
<dbReference type="EMBL" id="KV878593">
    <property type="protein sequence ID" value="OJJ55036.1"/>
    <property type="molecule type" value="Genomic_DNA"/>
</dbReference>
<dbReference type="OrthoDB" id="4511076at2759"/>
<dbReference type="Pfam" id="PF00023">
    <property type="entry name" value="Ank"/>
    <property type="match status" value="1"/>
</dbReference>
<dbReference type="PANTHER" id="PTHR24198:SF165">
    <property type="entry name" value="ANKYRIN REPEAT-CONTAINING PROTEIN-RELATED"/>
    <property type="match status" value="1"/>
</dbReference>
<name>A0A1L9T6I2_9EURO</name>
<dbReference type="AlphaFoldDB" id="A0A1L9T6I2"/>
<evidence type="ECO:0000256" key="1">
    <source>
        <dbReference type="ARBA" id="ARBA00022737"/>
    </source>
</evidence>
<organism evidence="4 5">
    <name type="scientific">Aspergillus sydowii CBS 593.65</name>
    <dbReference type="NCBI Taxonomy" id="1036612"/>
    <lineage>
        <taxon>Eukaryota</taxon>
        <taxon>Fungi</taxon>
        <taxon>Dikarya</taxon>
        <taxon>Ascomycota</taxon>
        <taxon>Pezizomycotina</taxon>
        <taxon>Eurotiomycetes</taxon>
        <taxon>Eurotiomycetidae</taxon>
        <taxon>Eurotiales</taxon>
        <taxon>Aspergillaceae</taxon>
        <taxon>Aspergillus</taxon>
        <taxon>Aspergillus subgen. Nidulantes</taxon>
    </lineage>
</organism>
<evidence type="ECO:0000313" key="5">
    <source>
        <dbReference type="Proteomes" id="UP000184356"/>
    </source>
</evidence>